<dbReference type="RefSeq" id="WP_219534694.1">
    <property type="nucleotide sequence ID" value="NZ_JAHKRM010000023.1"/>
</dbReference>
<keyword evidence="2" id="KW-0503">Monooxygenase</keyword>
<dbReference type="PANTHER" id="PTHR46865:SF2">
    <property type="entry name" value="MONOOXYGENASE"/>
    <property type="match status" value="1"/>
</dbReference>
<dbReference type="PANTHER" id="PTHR46865">
    <property type="entry name" value="OXIDOREDUCTASE-RELATED"/>
    <property type="match status" value="1"/>
</dbReference>
<sequence>MNVLISGASIGGPVLAYWLREHGFDVTIVERAPEPRRGGQAIDIRGAALEVAARMGILEQARALKTDMRGMSMVDGDGNELMRTTEETVSGGRLDSPDIELMRDDLTALVIAASAEGTEYLYGDSIAALDQDDQGVLVTFESGLRRRFDYVVGADGLHSNVRGLVFGEESRFINHLGMYVAIYSADNFLELDRWQVWHREGDAGFGLYTAPGNASIRVNIGFGSEPIAYDYRDVEQQKRLIEEHCAELRWETPRLLKAMWEADDFYFDSMAQVRMDRWSQGRVTLIGDAGYCASPLSGQGTSLAMVGAYVLAQELARDTNEAFERYEARMRPFVELNQALALENPGQAAAPESVERAANGITLD</sequence>
<evidence type="ECO:0000259" key="1">
    <source>
        <dbReference type="Pfam" id="PF01494"/>
    </source>
</evidence>
<dbReference type="EMBL" id="JBHUCM010000010">
    <property type="protein sequence ID" value="MFD1537485.1"/>
    <property type="molecule type" value="Genomic_DNA"/>
</dbReference>
<reference evidence="3" key="1">
    <citation type="journal article" date="2019" name="Int. J. Syst. Evol. Microbiol.">
        <title>The Global Catalogue of Microorganisms (GCM) 10K type strain sequencing project: providing services to taxonomists for standard genome sequencing and annotation.</title>
        <authorList>
            <consortium name="The Broad Institute Genomics Platform"/>
            <consortium name="The Broad Institute Genome Sequencing Center for Infectious Disease"/>
            <person name="Wu L."/>
            <person name="Ma J."/>
        </authorList>
    </citation>
    <scope>NUCLEOTIDE SEQUENCE [LARGE SCALE GENOMIC DNA]</scope>
    <source>
        <strain evidence="3">CGMCC 1.15399</strain>
    </source>
</reference>
<feature type="domain" description="FAD-binding" evidence="1">
    <location>
        <begin position="2"/>
        <end position="334"/>
    </location>
</feature>
<keyword evidence="3" id="KW-1185">Reference proteome</keyword>
<evidence type="ECO:0000313" key="3">
    <source>
        <dbReference type="Proteomes" id="UP001597097"/>
    </source>
</evidence>
<dbReference type="Pfam" id="PF01494">
    <property type="entry name" value="FAD_binding_3"/>
    <property type="match status" value="1"/>
</dbReference>
<evidence type="ECO:0000313" key="2">
    <source>
        <dbReference type="EMBL" id="MFD1537485.1"/>
    </source>
</evidence>
<proteinExistence type="predicted"/>
<gene>
    <name evidence="2" type="ORF">ACFSJ0_10605</name>
</gene>
<dbReference type="InterPro" id="IPR051704">
    <property type="entry name" value="FAD_aromatic-hydroxylase"/>
</dbReference>
<keyword evidence="2" id="KW-0560">Oxidoreductase</keyword>
<dbReference type="InterPro" id="IPR002938">
    <property type="entry name" value="FAD-bd"/>
</dbReference>
<dbReference type="Proteomes" id="UP001597097">
    <property type="component" value="Unassembled WGS sequence"/>
</dbReference>
<dbReference type="GO" id="GO:0004497">
    <property type="term" value="F:monooxygenase activity"/>
    <property type="evidence" value="ECO:0007669"/>
    <property type="project" value="UniProtKB-KW"/>
</dbReference>
<name>A0ABW4G4C9_9ACTN</name>
<comment type="caution">
    <text evidence="2">The sequence shown here is derived from an EMBL/GenBank/DDBJ whole genome shotgun (WGS) entry which is preliminary data.</text>
</comment>
<accession>A0ABW4G4C9</accession>
<organism evidence="2 3">
    <name type="scientific">Nonomuraea guangzhouensis</name>
    <dbReference type="NCBI Taxonomy" id="1291555"/>
    <lineage>
        <taxon>Bacteria</taxon>
        <taxon>Bacillati</taxon>
        <taxon>Actinomycetota</taxon>
        <taxon>Actinomycetes</taxon>
        <taxon>Streptosporangiales</taxon>
        <taxon>Streptosporangiaceae</taxon>
        <taxon>Nonomuraea</taxon>
    </lineage>
</organism>
<protein>
    <submittedName>
        <fullName evidence="2">FAD-dependent monooxygenase</fullName>
    </submittedName>
</protein>